<dbReference type="RefSeq" id="WP_081969138.1">
    <property type="nucleotide sequence ID" value="NZ_FNNA01000002.1"/>
</dbReference>
<proteinExistence type="predicted"/>
<dbReference type="OrthoDB" id="6305173at2"/>
<dbReference type="STRING" id="1545044.SAMN05444276_102320"/>
<gene>
    <name evidence="2" type="ORF">SAMN05444276_102320</name>
</gene>
<reference evidence="3" key="1">
    <citation type="submission" date="2016-10" db="EMBL/GenBank/DDBJ databases">
        <authorList>
            <person name="Varghese N."/>
            <person name="Submissions S."/>
        </authorList>
    </citation>
    <scope>NUCLEOTIDE SEQUENCE [LARGE SCALE GENOMIC DNA]</scope>
    <source>
        <strain evidence="3">DSM 29303</strain>
    </source>
</reference>
<evidence type="ECO:0000313" key="2">
    <source>
        <dbReference type="EMBL" id="SDW85877.1"/>
    </source>
</evidence>
<dbReference type="GO" id="GO:0005509">
    <property type="term" value="F:calcium ion binding"/>
    <property type="evidence" value="ECO:0007669"/>
    <property type="project" value="InterPro"/>
</dbReference>
<dbReference type="SUPFAM" id="SSF51294">
    <property type="entry name" value="Hedgehog/intein (Hint) domain"/>
    <property type="match status" value="1"/>
</dbReference>
<name>A0A1H2WZA0_9RHOB</name>
<sequence length="315" mass="33914">MATLEFSLYQYTVVNGAVTEVSGLQTLTVDDKNGDGLLSQKELAAYFQKQGHGHLWGIGGTDPARPATFTVGDTGNLKDFTLFTTSLYEVGDKVDTSGLVQNFKPFDPHEAGVPCFSAATLIETARGPVAAGDLAVGDMVRTRDAGLQPIRWIGRRALDTAALERAPHLRPIRIRAGALGEGCPAADLVVSPQHRILVRSRIAQRMFGTDEVLVAAKQLCQLDGIDVAQDLSEVVYIHFLFDDHQIVFSNGAETESLLVGPEALKSVGIAARAEILALFPELADHAAVPARTVTSGRMARKLAVRHLQNQRPLVN</sequence>
<organism evidence="2 3">
    <name type="scientific">Paracoccus sanguinis</name>
    <dbReference type="NCBI Taxonomy" id="1545044"/>
    <lineage>
        <taxon>Bacteria</taxon>
        <taxon>Pseudomonadati</taxon>
        <taxon>Pseudomonadota</taxon>
        <taxon>Alphaproteobacteria</taxon>
        <taxon>Rhodobacterales</taxon>
        <taxon>Paracoccaceae</taxon>
        <taxon>Paracoccus</taxon>
    </lineage>
</organism>
<feature type="domain" description="EF-hand" evidence="1">
    <location>
        <begin position="31"/>
        <end position="53"/>
    </location>
</feature>
<evidence type="ECO:0000313" key="3">
    <source>
        <dbReference type="Proteomes" id="UP000182944"/>
    </source>
</evidence>
<dbReference type="InterPro" id="IPR028992">
    <property type="entry name" value="Hedgehog/Intein_dom"/>
</dbReference>
<dbReference type="Proteomes" id="UP000182944">
    <property type="component" value="Unassembled WGS sequence"/>
</dbReference>
<dbReference type="PROSITE" id="PS00018">
    <property type="entry name" value="EF_HAND_1"/>
    <property type="match status" value="1"/>
</dbReference>
<accession>A0A1H2WZA0</accession>
<dbReference type="Gene3D" id="2.170.16.10">
    <property type="entry name" value="Hedgehog/Intein (Hint) domain"/>
    <property type="match status" value="1"/>
</dbReference>
<protein>
    <submittedName>
        <fullName evidence="2">Hint domain-containing protein</fullName>
    </submittedName>
</protein>
<evidence type="ECO:0000259" key="1">
    <source>
        <dbReference type="PROSITE" id="PS50222"/>
    </source>
</evidence>
<dbReference type="PROSITE" id="PS50222">
    <property type="entry name" value="EF_HAND_2"/>
    <property type="match status" value="1"/>
</dbReference>
<dbReference type="InterPro" id="IPR002048">
    <property type="entry name" value="EF_hand_dom"/>
</dbReference>
<dbReference type="EMBL" id="FNNA01000002">
    <property type="protein sequence ID" value="SDW85877.1"/>
    <property type="molecule type" value="Genomic_DNA"/>
</dbReference>
<dbReference type="Pfam" id="PF13403">
    <property type="entry name" value="Hint_2"/>
    <property type="match status" value="1"/>
</dbReference>
<keyword evidence="3" id="KW-1185">Reference proteome</keyword>
<dbReference type="AlphaFoldDB" id="A0A1H2WZA0"/>
<dbReference type="InterPro" id="IPR036844">
    <property type="entry name" value="Hint_dom_sf"/>
</dbReference>
<dbReference type="InterPro" id="IPR018247">
    <property type="entry name" value="EF_Hand_1_Ca_BS"/>
</dbReference>